<dbReference type="EMBL" id="NQXA01000002">
    <property type="protein sequence ID" value="PHQ30508.1"/>
    <property type="molecule type" value="Genomic_DNA"/>
</dbReference>
<feature type="transmembrane region" description="Helical" evidence="1">
    <location>
        <begin position="6"/>
        <end position="33"/>
    </location>
</feature>
<keyword evidence="3" id="KW-1185">Reference proteome</keyword>
<keyword evidence="1" id="KW-0472">Membrane</keyword>
<dbReference type="AlphaFoldDB" id="A0A2G1VUP9"/>
<reference evidence="2 3" key="1">
    <citation type="submission" date="2017-08" db="EMBL/GenBank/DDBJ databases">
        <title>The whole genome shortgun sequences of strain Leeuwenhoekiella nanhaiensis G18 from the South China Sea.</title>
        <authorList>
            <person name="Liu Q."/>
        </authorList>
    </citation>
    <scope>NUCLEOTIDE SEQUENCE [LARGE SCALE GENOMIC DNA]</scope>
    <source>
        <strain evidence="2 3">G18</strain>
    </source>
</reference>
<gene>
    <name evidence="2" type="ORF">CJ305_06010</name>
</gene>
<sequence length="125" mass="14679">MLQETISILFVLGFILLILSFGFRFFGAFYFYYSDHLLDAIKYCESQNLILIELSTPDSTSIKRNPFKRNNRPPIAFPPWPGTVFIDHKVLICKSIDDRDVLIWRQTYASIFGKNRLKYKIEDGF</sequence>
<keyword evidence="1" id="KW-0812">Transmembrane</keyword>
<organism evidence="2 3">
    <name type="scientific">Leeuwenhoekiella nanhaiensis</name>
    <dbReference type="NCBI Taxonomy" id="1655491"/>
    <lineage>
        <taxon>Bacteria</taxon>
        <taxon>Pseudomonadati</taxon>
        <taxon>Bacteroidota</taxon>
        <taxon>Flavobacteriia</taxon>
        <taxon>Flavobacteriales</taxon>
        <taxon>Flavobacteriaceae</taxon>
        <taxon>Leeuwenhoekiella</taxon>
    </lineage>
</organism>
<evidence type="ECO:0000256" key="1">
    <source>
        <dbReference type="SAM" id="Phobius"/>
    </source>
</evidence>
<keyword evidence="1" id="KW-1133">Transmembrane helix</keyword>
<dbReference type="Proteomes" id="UP000229433">
    <property type="component" value="Unassembled WGS sequence"/>
</dbReference>
<comment type="caution">
    <text evidence="2">The sequence shown here is derived from an EMBL/GenBank/DDBJ whole genome shotgun (WGS) entry which is preliminary data.</text>
</comment>
<protein>
    <submittedName>
        <fullName evidence="2">Uncharacterized protein</fullName>
    </submittedName>
</protein>
<proteinExistence type="predicted"/>
<evidence type="ECO:0000313" key="3">
    <source>
        <dbReference type="Proteomes" id="UP000229433"/>
    </source>
</evidence>
<name>A0A2G1VUP9_9FLAO</name>
<accession>A0A2G1VUP9</accession>
<evidence type="ECO:0000313" key="2">
    <source>
        <dbReference type="EMBL" id="PHQ30508.1"/>
    </source>
</evidence>